<dbReference type="Proteomes" id="UP000693672">
    <property type="component" value="Unassembled WGS sequence"/>
</dbReference>
<dbReference type="EMBL" id="CAJVAS010000042">
    <property type="protein sequence ID" value="CAG7648422.1"/>
    <property type="molecule type" value="Genomic_DNA"/>
</dbReference>
<dbReference type="PROSITE" id="PS51257">
    <property type="entry name" value="PROKAR_LIPOPROTEIN"/>
    <property type="match status" value="1"/>
</dbReference>
<gene>
    <name evidence="7" type="ORF">PAESOLCIP111_05597</name>
</gene>
<dbReference type="PANTHER" id="PTHR43649:SF33">
    <property type="entry name" value="POLYGALACTURONAN_RHAMNOGALACTURONAN-BINDING PROTEIN YTCQ"/>
    <property type="match status" value="1"/>
</dbReference>
<evidence type="ECO:0000256" key="4">
    <source>
        <dbReference type="ARBA" id="ARBA00023139"/>
    </source>
</evidence>
<feature type="signal peptide" evidence="6">
    <location>
        <begin position="1"/>
        <end position="23"/>
    </location>
</feature>
<evidence type="ECO:0000313" key="7">
    <source>
        <dbReference type="EMBL" id="CAG7648422.1"/>
    </source>
</evidence>
<dbReference type="InterPro" id="IPR050490">
    <property type="entry name" value="Bact_solute-bd_prot1"/>
</dbReference>
<evidence type="ECO:0000256" key="3">
    <source>
        <dbReference type="ARBA" id="ARBA00023136"/>
    </source>
</evidence>
<evidence type="ECO:0000313" key="8">
    <source>
        <dbReference type="Proteomes" id="UP000693672"/>
    </source>
</evidence>
<keyword evidence="8" id="KW-1185">Reference proteome</keyword>
<dbReference type="InterPro" id="IPR006059">
    <property type="entry name" value="SBP"/>
</dbReference>
<proteinExistence type="predicted"/>
<dbReference type="PANTHER" id="PTHR43649">
    <property type="entry name" value="ARABINOSE-BINDING PROTEIN-RELATED"/>
    <property type="match status" value="1"/>
</dbReference>
<name>A0A916NLH2_9BACL</name>
<keyword evidence="5" id="KW-0449">Lipoprotein</keyword>
<evidence type="ECO:0000256" key="2">
    <source>
        <dbReference type="ARBA" id="ARBA00022729"/>
    </source>
</evidence>
<keyword evidence="4" id="KW-0564">Palmitate</keyword>
<dbReference type="Pfam" id="PF01547">
    <property type="entry name" value="SBP_bac_1"/>
    <property type="match status" value="1"/>
</dbReference>
<protein>
    <recommendedName>
        <fullName evidence="9">Extracellular solute-binding protein</fullName>
    </recommendedName>
</protein>
<keyword evidence="3" id="KW-0472">Membrane</keyword>
<accession>A0A916NLH2</accession>
<evidence type="ECO:0008006" key="9">
    <source>
        <dbReference type="Google" id="ProtNLM"/>
    </source>
</evidence>
<evidence type="ECO:0000256" key="1">
    <source>
        <dbReference type="ARBA" id="ARBA00022475"/>
    </source>
</evidence>
<comment type="caution">
    <text evidence="7">The sequence shown here is derived from an EMBL/GenBank/DDBJ whole genome shotgun (WGS) entry which is preliminary data.</text>
</comment>
<evidence type="ECO:0000256" key="6">
    <source>
        <dbReference type="SAM" id="SignalP"/>
    </source>
</evidence>
<evidence type="ECO:0000256" key="5">
    <source>
        <dbReference type="ARBA" id="ARBA00023288"/>
    </source>
</evidence>
<dbReference type="AlphaFoldDB" id="A0A916NLH2"/>
<keyword evidence="2 6" id="KW-0732">Signal</keyword>
<feature type="chain" id="PRO_5037067982" description="Extracellular solute-binding protein" evidence="6">
    <location>
        <begin position="24"/>
        <end position="437"/>
    </location>
</feature>
<organism evidence="7 8">
    <name type="scientific">Paenibacillus solanacearum</name>
    <dbReference type="NCBI Taxonomy" id="2048548"/>
    <lineage>
        <taxon>Bacteria</taxon>
        <taxon>Bacillati</taxon>
        <taxon>Bacillota</taxon>
        <taxon>Bacilli</taxon>
        <taxon>Bacillales</taxon>
        <taxon>Paenibacillaceae</taxon>
        <taxon>Paenibacillus</taxon>
    </lineage>
</organism>
<keyword evidence="1" id="KW-1003">Cell membrane</keyword>
<sequence>MKTYMIATTLVTLTLMGVTGCTASKSISTDKNAPVVSTEPVTLKVYMYGLKELTDEEFKTYFSDPIQKKYPYITLEPLVGVKGSLPEELITSGSFPDIILTSVARIPEFMKLQVLEDISPLIKKNSISLDRFEPSIIDSFRWYSDKGEVFGLPYSINFAALFYNKNIFDKFGIPYPKDGMTWDDALELSRKLTRNVDGVQYKGLDTGGVSLMGFGLSLPYVNKAANKAALQTDQWKMVLDKAKEFYEIPGMIEGDKLPGAGEFTSDQRMAMMAAWGNGLTGTFETLQAEGKPLHWDMVTIPNFKEAMGYSREADYQLLMVSKTSKYKEQAFQVISHITGDELQDLINRKGRLTSLKKNDQFKKSFAADLPSYKGKNMNAVFGVKPQKLHEPSDYDANLRTLVNNTLREVVVNKKDTNTALREANEKGDKYILDESNK</sequence>
<reference evidence="7" key="1">
    <citation type="submission" date="2021-06" db="EMBL/GenBank/DDBJ databases">
        <authorList>
            <person name="Criscuolo A."/>
        </authorList>
    </citation>
    <scope>NUCLEOTIDE SEQUENCE</scope>
    <source>
        <strain evidence="7">CIP111600</strain>
    </source>
</reference>